<reference evidence="13 14" key="1">
    <citation type="journal article" date="2019" name="Nat. Plants">
        <title>Stout camphor tree genome fills gaps in understanding of flowering plant genome evolution.</title>
        <authorList>
            <person name="Chaw S.M."/>
            <person name="Liu Y.C."/>
            <person name="Wu Y.W."/>
            <person name="Wang H.Y."/>
            <person name="Lin C.I."/>
            <person name="Wu C.S."/>
            <person name="Ke H.M."/>
            <person name="Chang L.Y."/>
            <person name="Hsu C.Y."/>
            <person name="Yang H.T."/>
            <person name="Sudianto E."/>
            <person name="Hsu M.H."/>
            <person name="Wu K.P."/>
            <person name="Wang L.N."/>
            <person name="Leebens-Mack J.H."/>
            <person name="Tsai I.J."/>
        </authorList>
    </citation>
    <scope>NUCLEOTIDE SEQUENCE [LARGE SCALE GENOMIC DNA]</scope>
    <source>
        <strain evidence="14">cv. Chaw 1501</strain>
        <tissue evidence="13">Young leaves</tissue>
    </source>
</reference>
<feature type="region of interest" description="Disordered" evidence="11">
    <location>
        <begin position="208"/>
        <end position="235"/>
    </location>
</feature>
<dbReference type="Pfam" id="PF00069">
    <property type="entry name" value="Pkinase"/>
    <property type="match status" value="1"/>
</dbReference>
<feature type="compositionally biased region" description="Low complexity" evidence="11">
    <location>
        <begin position="132"/>
        <end position="151"/>
    </location>
</feature>
<dbReference type="GO" id="GO:1902065">
    <property type="term" value="P:response to L-glutamate"/>
    <property type="evidence" value="ECO:0007669"/>
    <property type="project" value="UniProtKB-ARBA"/>
</dbReference>
<feature type="compositionally biased region" description="Pro residues" evidence="11">
    <location>
        <begin position="224"/>
        <end position="234"/>
    </location>
</feature>
<dbReference type="PROSITE" id="PS50011">
    <property type="entry name" value="PROTEIN_KINASE_DOM"/>
    <property type="match status" value="1"/>
</dbReference>
<dbReference type="SMART" id="SM00220">
    <property type="entry name" value="S_TKc"/>
    <property type="match status" value="1"/>
</dbReference>
<dbReference type="GO" id="GO:0005524">
    <property type="term" value="F:ATP binding"/>
    <property type="evidence" value="ECO:0007669"/>
    <property type="project" value="UniProtKB-UniRule"/>
</dbReference>
<name>A0A443PHA2_9MAGN</name>
<dbReference type="EC" id="2.7.11.25" evidence="2"/>
<keyword evidence="3" id="KW-0723">Serine/threonine-protein kinase</keyword>
<sequence>MISTASIDEGFWPLLFHNLDVLELGVVAVALGRTWKLELQAETRRRNNKFHCTCCVPIICSIYCVPPSLVFARSSWVDLPLSLPQHRHMHLPRILKFSKTSSGAMDSKHKRHRKPRLDRRNAIKNIDYDAVSSSSPDSSSSSSLRTRSLDLPPSYAGQTSFRVEGVEDGEFERICQSLGFSGPEDFAIPAAVWEARKARCSSDVFPISRKSSIPNSAPAAADVEPPPPPPPPPPLKEEDLVAEITARVRISEELPTPPHQVEDLVDEFKARARINEELPRENGFLTRSRRTNVKPSTGGGIKGVRPPVLAPPPSMSLPVLDKGASTWDLVRSFAPEDDAASSSPIRGGRDDDESNEDEDEGINGAVGETDQLTGSSSFSTSNDDDSSSSTTEPLSIISPNGRFRRSISSWTRGGLLGSGSFGTVYEGLSEDGFFFAVKEVSLLDQGSQAQQCIQQLEQEIALLSQFEHENIVRYLGTDKEEAKLYIFLELVTKGSLANLYQKYHLRDTQVSAYTRQILNGLKYLHDRDVLHRDIKCGNILVDASGSVKLADFGLAKETSKLNKLKSCKGSAYWMAPEVVNPRMTYGLAADIWSLGCSVLEMLTRQPPYYPLEWTQAFFQIGHSIPPPIPNSLSSDAQDFIRQCLRVVPDDRPSASKLLEHPFVRRAVPASVGSGSSSNSDARA</sequence>
<dbReference type="InterPro" id="IPR008271">
    <property type="entry name" value="Ser/Thr_kinase_AS"/>
</dbReference>
<feature type="region of interest" description="Disordered" evidence="11">
    <location>
        <begin position="128"/>
        <end position="151"/>
    </location>
</feature>
<dbReference type="STRING" id="337451.A0A443PHA2"/>
<dbReference type="InterPro" id="IPR017441">
    <property type="entry name" value="Protein_kinase_ATP_BS"/>
</dbReference>
<dbReference type="InterPro" id="IPR050538">
    <property type="entry name" value="MAP_kinase_kinase_kinase"/>
</dbReference>
<dbReference type="Proteomes" id="UP000283530">
    <property type="component" value="Unassembled WGS sequence"/>
</dbReference>
<evidence type="ECO:0000256" key="8">
    <source>
        <dbReference type="ARBA" id="ARBA00047559"/>
    </source>
</evidence>
<dbReference type="Gene3D" id="1.10.510.10">
    <property type="entry name" value="Transferase(Phosphotransferase) domain 1"/>
    <property type="match status" value="1"/>
</dbReference>
<dbReference type="SUPFAM" id="SSF56112">
    <property type="entry name" value="Protein kinase-like (PK-like)"/>
    <property type="match status" value="1"/>
</dbReference>
<feature type="domain" description="Protein kinase" evidence="12">
    <location>
        <begin position="410"/>
        <end position="663"/>
    </location>
</feature>
<comment type="similarity">
    <text evidence="1">Belongs to the protein kinase superfamily. STE Ser/Thr protein kinase family. MAP kinase kinase kinase subfamily.</text>
</comment>
<dbReference type="InterPro" id="IPR000719">
    <property type="entry name" value="Prot_kinase_dom"/>
</dbReference>
<keyword evidence="6 13" id="KW-0418">Kinase</keyword>
<comment type="caution">
    <text evidence="13">The sequence shown here is derived from an EMBL/GenBank/DDBJ whole genome shotgun (WGS) entry which is preliminary data.</text>
</comment>
<feature type="region of interest" description="Disordered" evidence="11">
    <location>
        <begin position="334"/>
        <end position="397"/>
    </location>
</feature>
<keyword evidence="5 10" id="KW-0547">Nucleotide-binding</keyword>
<evidence type="ECO:0000256" key="9">
    <source>
        <dbReference type="ARBA" id="ARBA00048329"/>
    </source>
</evidence>
<dbReference type="OrthoDB" id="266718at2759"/>
<feature type="region of interest" description="Disordered" evidence="11">
    <location>
        <begin position="280"/>
        <end position="317"/>
    </location>
</feature>
<dbReference type="EMBL" id="QPKB01000008">
    <property type="protein sequence ID" value="RWR90150.1"/>
    <property type="molecule type" value="Genomic_DNA"/>
</dbReference>
<feature type="compositionally biased region" description="Acidic residues" evidence="11">
    <location>
        <begin position="350"/>
        <end position="361"/>
    </location>
</feature>
<feature type="compositionally biased region" description="Low complexity" evidence="11">
    <location>
        <begin position="375"/>
        <end position="391"/>
    </location>
</feature>
<evidence type="ECO:0000313" key="13">
    <source>
        <dbReference type="EMBL" id="RWR90150.1"/>
    </source>
</evidence>
<dbReference type="GO" id="GO:0005737">
    <property type="term" value="C:cytoplasm"/>
    <property type="evidence" value="ECO:0007669"/>
    <property type="project" value="TreeGrafter"/>
</dbReference>
<comment type="catalytic activity">
    <reaction evidence="9">
        <text>L-seryl-[protein] + ATP = O-phospho-L-seryl-[protein] + ADP + H(+)</text>
        <dbReference type="Rhea" id="RHEA:17989"/>
        <dbReference type="Rhea" id="RHEA-COMP:9863"/>
        <dbReference type="Rhea" id="RHEA-COMP:11604"/>
        <dbReference type="ChEBI" id="CHEBI:15378"/>
        <dbReference type="ChEBI" id="CHEBI:29999"/>
        <dbReference type="ChEBI" id="CHEBI:30616"/>
        <dbReference type="ChEBI" id="CHEBI:83421"/>
        <dbReference type="ChEBI" id="CHEBI:456216"/>
        <dbReference type="EC" id="2.7.11.25"/>
    </reaction>
</comment>
<gene>
    <name evidence="13" type="ORF">CKAN_01923100</name>
</gene>
<dbReference type="AlphaFoldDB" id="A0A443PHA2"/>
<protein>
    <recommendedName>
        <fullName evidence="2">mitogen-activated protein kinase kinase kinase</fullName>
        <ecNumber evidence="2">2.7.11.25</ecNumber>
    </recommendedName>
</protein>
<evidence type="ECO:0000256" key="10">
    <source>
        <dbReference type="PROSITE-ProRule" id="PRU10141"/>
    </source>
</evidence>
<evidence type="ECO:0000256" key="11">
    <source>
        <dbReference type="SAM" id="MobiDB-lite"/>
    </source>
</evidence>
<evidence type="ECO:0000313" key="14">
    <source>
        <dbReference type="Proteomes" id="UP000283530"/>
    </source>
</evidence>
<dbReference type="PROSITE" id="PS00107">
    <property type="entry name" value="PROTEIN_KINASE_ATP"/>
    <property type="match status" value="1"/>
</dbReference>
<evidence type="ECO:0000256" key="6">
    <source>
        <dbReference type="ARBA" id="ARBA00022777"/>
    </source>
</evidence>
<feature type="compositionally biased region" description="Basic residues" evidence="11">
    <location>
        <begin position="108"/>
        <end position="117"/>
    </location>
</feature>
<dbReference type="GO" id="GO:0004709">
    <property type="term" value="F:MAP kinase kinase kinase activity"/>
    <property type="evidence" value="ECO:0007669"/>
    <property type="project" value="UniProtKB-EC"/>
</dbReference>
<organism evidence="13 14">
    <name type="scientific">Cinnamomum micranthum f. kanehirae</name>
    <dbReference type="NCBI Taxonomy" id="337451"/>
    <lineage>
        <taxon>Eukaryota</taxon>
        <taxon>Viridiplantae</taxon>
        <taxon>Streptophyta</taxon>
        <taxon>Embryophyta</taxon>
        <taxon>Tracheophyta</taxon>
        <taxon>Spermatophyta</taxon>
        <taxon>Magnoliopsida</taxon>
        <taxon>Magnoliidae</taxon>
        <taxon>Laurales</taxon>
        <taxon>Lauraceae</taxon>
        <taxon>Cinnamomum</taxon>
    </lineage>
</organism>
<feature type="binding site" evidence="10">
    <location>
        <position position="438"/>
    </location>
    <ligand>
        <name>ATP</name>
        <dbReference type="ChEBI" id="CHEBI:30616"/>
    </ligand>
</feature>
<keyword evidence="14" id="KW-1185">Reference proteome</keyword>
<accession>A0A443PHA2</accession>
<evidence type="ECO:0000256" key="5">
    <source>
        <dbReference type="ARBA" id="ARBA00022741"/>
    </source>
</evidence>
<dbReference type="PANTHER" id="PTHR48016:SF29">
    <property type="entry name" value="MITOGEN-ACTIVATED PROTEIN KINASE KINASE KINASE 1-RELATED"/>
    <property type="match status" value="1"/>
</dbReference>
<keyword evidence="7 10" id="KW-0067">ATP-binding</keyword>
<evidence type="ECO:0000259" key="12">
    <source>
        <dbReference type="PROSITE" id="PS50011"/>
    </source>
</evidence>
<proteinExistence type="inferred from homology"/>
<evidence type="ECO:0000256" key="2">
    <source>
        <dbReference type="ARBA" id="ARBA00012406"/>
    </source>
</evidence>
<dbReference type="FunFam" id="3.30.200.20:FF:000713">
    <property type="entry name" value="Mitogen-activated protein kinase 1, putative, expressed"/>
    <property type="match status" value="1"/>
</dbReference>
<dbReference type="PROSITE" id="PS00108">
    <property type="entry name" value="PROTEIN_KINASE_ST"/>
    <property type="match status" value="1"/>
</dbReference>
<evidence type="ECO:0000256" key="7">
    <source>
        <dbReference type="ARBA" id="ARBA00022840"/>
    </source>
</evidence>
<comment type="catalytic activity">
    <reaction evidence="8">
        <text>L-threonyl-[protein] + ATP = O-phospho-L-threonyl-[protein] + ADP + H(+)</text>
        <dbReference type="Rhea" id="RHEA:46608"/>
        <dbReference type="Rhea" id="RHEA-COMP:11060"/>
        <dbReference type="Rhea" id="RHEA-COMP:11605"/>
        <dbReference type="ChEBI" id="CHEBI:15378"/>
        <dbReference type="ChEBI" id="CHEBI:30013"/>
        <dbReference type="ChEBI" id="CHEBI:30616"/>
        <dbReference type="ChEBI" id="CHEBI:61977"/>
        <dbReference type="ChEBI" id="CHEBI:456216"/>
        <dbReference type="EC" id="2.7.11.25"/>
    </reaction>
</comment>
<dbReference type="FunFam" id="1.10.510.10:FF:000359">
    <property type="entry name" value="Mitogen-activated protein kinase 1, putative, expressed"/>
    <property type="match status" value="1"/>
</dbReference>
<evidence type="ECO:0000256" key="4">
    <source>
        <dbReference type="ARBA" id="ARBA00022679"/>
    </source>
</evidence>
<evidence type="ECO:0000256" key="3">
    <source>
        <dbReference type="ARBA" id="ARBA00022527"/>
    </source>
</evidence>
<keyword evidence="4" id="KW-0808">Transferase</keyword>
<dbReference type="InterPro" id="IPR011009">
    <property type="entry name" value="Kinase-like_dom_sf"/>
</dbReference>
<dbReference type="PANTHER" id="PTHR48016">
    <property type="entry name" value="MAP KINASE KINASE KINASE SSK2-RELATED-RELATED"/>
    <property type="match status" value="1"/>
</dbReference>
<feature type="region of interest" description="Disordered" evidence="11">
    <location>
        <begin position="99"/>
        <end position="118"/>
    </location>
</feature>
<evidence type="ECO:0000256" key="1">
    <source>
        <dbReference type="ARBA" id="ARBA00006529"/>
    </source>
</evidence>